<dbReference type="STRING" id="93625.A0A409X850"/>
<feature type="compositionally biased region" description="Acidic residues" evidence="1">
    <location>
        <begin position="599"/>
        <end position="632"/>
    </location>
</feature>
<organism evidence="2 3">
    <name type="scientific">Psilocybe cyanescens</name>
    <dbReference type="NCBI Taxonomy" id="93625"/>
    <lineage>
        <taxon>Eukaryota</taxon>
        <taxon>Fungi</taxon>
        <taxon>Dikarya</taxon>
        <taxon>Basidiomycota</taxon>
        <taxon>Agaricomycotina</taxon>
        <taxon>Agaricomycetes</taxon>
        <taxon>Agaricomycetidae</taxon>
        <taxon>Agaricales</taxon>
        <taxon>Agaricineae</taxon>
        <taxon>Strophariaceae</taxon>
        <taxon>Psilocybe</taxon>
    </lineage>
</organism>
<feature type="compositionally biased region" description="Basic and acidic residues" evidence="1">
    <location>
        <begin position="500"/>
        <end position="513"/>
    </location>
</feature>
<feature type="region of interest" description="Disordered" evidence="1">
    <location>
        <begin position="759"/>
        <end position="890"/>
    </location>
</feature>
<feature type="compositionally biased region" description="Acidic residues" evidence="1">
    <location>
        <begin position="821"/>
        <end position="842"/>
    </location>
</feature>
<comment type="caution">
    <text evidence="2">The sequence shown here is derived from an EMBL/GenBank/DDBJ whole genome shotgun (WGS) entry which is preliminary data.</text>
</comment>
<dbReference type="AlphaFoldDB" id="A0A409X850"/>
<evidence type="ECO:0000313" key="2">
    <source>
        <dbReference type="EMBL" id="PPQ86887.1"/>
    </source>
</evidence>
<dbReference type="EMBL" id="NHYD01002412">
    <property type="protein sequence ID" value="PPQ86887.1"/>
    <property type="molecule type" value="Genomic_DNA"/>
</dbReference>
<evidence type="ECO:0000313" key="3">
    <source>
        <dbReference type="Proteomes" id="UP000283269"/>
    </source>
</evidence>
<feature type="compositionally biased region" description="Acidic residues" evidence="1">
    <location>
        <begin position="531"/>
        <end position="542"/>
    </location>
</feature>
<proteinExistence type="predicted"/>
<dbReference type="InParanoid" id="A0A409X850"/>
<reference evidence="2 3" key="1">
    <citation type="journal article" date="2018" name="Evol. Lett.">
        <title>Horizontal gene cluster transfer increased hallucinogenic mushroom diversity.</title>
        <authorList>
            <person name="Reynolds H.T."/>
            <person name="Vijayakumar V."/>
            <person name="Gluck-Thaler E."/>
            <person name="Korotkin H.B."/>
            <person name="Matheny P.B."/>
            <person name="Slot J.C."/>
        </authorList>
    </citation>
    <scope>NUCLEOTIDE SEQUENCE [LARGE SCALE GENOMIC DNA]</scope>
    <source>
        <strain evidence="2 3">2631</strain>
    </source>
</reference>
<feature type="compositionally biased region" description="Basic and acidic residues" evidence="1">
    <location>
        <begin position="633"/>
        <end position="645"/>
    </location>
</feature>
<feature type="compositionally biased region" description="Low complexity" evidence="1">
    <location>
        <begin position="845"/>
        <end position="856"/>
    </location>
</feature>
<feature type="region of interest" description="Disordered" evidence="1">
    <location>
        <begin position="261"/>
        <end position="295"/>
    </location>
</feature>
<keyword evidence="3" id="KW-1185">Reference proteome</keyword>
<feature type="compositionally biased region" description="Acidic residues" evidence="1">
    <location>
        <begin position="663"/>
        <end position="679"/>
    </location>
</feature>
<dbReference type="Pfam" id="PF10336">
    <property type="entry name" value="DUF2420"/>
    <property type="match status" value="1"/>
</dbReference>
<sequence length="911" mass="101743">MSAMLETYDMPMLDYQNDLDIQMHPSSDQWFPDEAQMEEDAPGVVMKPENYSPPKAEGTSQMKTDNYSQNKVGVTIEVDMEPFAEHQNVEYDMEDDEDIHHSGGENLDVEVYDVSQAQSPFMAPGDIVQDGPSNFIGSFDHTDTASLSHKASPIISHASGLTPLDPQIVENTSLDNLSVADDGQVEPHDFQLDSGTEVEAQAEISEPAVVQEPIDQSSETFLGSHSSEDLAANNALPTEITNILPESETVTVAPVVREDDAVDDNQVHNQDDQAEIEAPTISDNTLGDPHEISEGVYIDPPPPVLLSVASEDHFDCSFFNESPEWNTSSRSEGDSHQVGLVFLHHLPTLYYEPLLAVFDALREEQYVQSMFHLAESELVLDAVDLQLTISEDNIYAREVTLHDLNILHDVSGINGLLRMRLYASAPRFITRYQYLQDHVSRLNLEPAADIPLVEVNNEEEAPLEETQEVENHQHEESSTEEYILDSVNTTEPLPDTYEQGNKDDGHNEGEFEAHTTGSFDLETDLPPLPTEDNDEDEVEEETPFLHDNLDISAPSNTASETEVEQVNRPSLSEQSVDAIVTLEALEAPDDDGHLYDKEENGEEENDEEGNGEEENGEEENGEEENGEEENQVEGERTDHERREEDNSAVLYPEHEYHEHAEEPAENEQERDEYYYPEDGTDSHGQEEQLDYVDEPDTTLETETLETSLVDLAEFDDVHSNVVEDTADKTFVASGSVYEQATNEGKTEGDHVSISHLNATEQENSSPATEIHTAEEPGTTTTGTEIRISEGKRDPHFEDGTEFENATFRESMMDPTLQEAYTWEDDLDGEGDPETPLEGDNEDAPSHSNHSSVTLSSKASKRSFDDFEFEEGYENEDGHWSPPSSPGTSPIYFISIETLNLLQVDPKRTRTH</sequence>
<feature type="compositionally biased region" description="Acidic residues" evidence="1">
    <location>
        <begin position="865"/>
        <end position="874"/>
    </location>
</feature>
<feature type="compositionally biased region" description="Basic and acidic residues" evidence="1">
    <location>
        <begin position="652"/>
        <end position="662"/>
    </location>
</feature>
<feature type="compositionally biased region" description="Basic and acidic residues" evidence="1">
    <location>
        <begin position="786"/>
        <end position="798"/>
    </location>
</feature>
<dbReference type="OrthoDB" id="2507795at2759"/>
<dbReference type="InterPro" id="IPR018822">
    <property type="entry name" value="UPF0646"/>
</dbReference>
<evidence type="ECO:0000256" key="1">
    <source>
        <dbReference type="SAM" id="MobiDB-lite"/>
    </source>
</evidence>
<name>A0A409X850_PSICY</name>
<accession>A0A409X850</accession>
<feature type="compositionally biased region" description="Acidic residues" evidence="1">
    <location>
        <begin position="687"/>
        <end position="697"/>
    </location>
</feature>
<protein>
    <submittedName>
        <fullName evidence="2">Uncharacterized protein</fullName>
    </submittedName>
</protein>
<feature type="region of interest" description="Disordered" evidence="1">
    <location>
        <begin position="460"/>
        <end position="697"/>
    </location>
</feature>
<dbReference type="Proteomes" id="UP000283269">
    <property type="component" value="Unassembled WGS sequence"/>
</dbReference>
<gene>
    <name evidence="2" type="ORF">CVT25_012606</name>
</gene>